<sequence>MRFMRTTICFPLKVFPCNSTVSRNVPPRAKIIPPCAKGTFPGITVPSGRITAVAAARKAKEEPGNTGTLNLVQQWNIKLPAPVESNASDGL</sequence>
<comment type="caution">
    <text evidence="1">The sequence shown here is derived from an EMBL/GenBank/DDBJ whole genome shotgun (WGS) entry which is preliminary data.</text>
</comment>
<protein>
    <submittedName>
        <fullName evidence="1">Uncharacterized protein</fullName>
    </submittedName>
</protein>
<dbReference type="AlphaFoldDB" id="A0A084JL66"/>
<proteinExistence type="predicted"/>
<dbReference type="Proteomes" id="UP000028525">
    <property type="component" value="Unassembled WGS sequence"/>
</dbReference>
<evidence type="ECO:0000313" key="1">
    <source>
        <dbReference type="EMBL" id="KEZ89700.1"/>
    </source>
</evidence>
<organism evidence="1 2">
    <name type="scientific">Lacrimispora celerecrescens</name>
    <dbReference type="NCBI Taxonomy" id="29354"/>
    <lineage>
        <taxon>Bacteria</taxon>
        <taxon>Bacillati</taxon>
        <taxon>Bacillota</taxon>
        <taxon>Clostridia</taxon>
        <taxon>Lachnospirales</taxon>
        <taxon>Lachnospiraceae</taxon>
        <taxon>Lacrimispora</taxon>
    </lineage>
</organism>
<accession>A0A084JL66</accession>
<evidence type="ECO:0000313" key="2">
    <source>
        <dbReference type="Proteomes" id="UP000028525"/>
    </source>
</evidence>
<gene>
    <name evidence="1" type="ORF">IO98_13540</name>
</gene>
<reference evidence="1 2" key="1">
    <citation type="submission" date="2014-07" db="EMBL/GenBank/DDBJ databases">
        <title>Draft genome of Clostridium celerecrescens 152B isolated from sediments associated with methane hydrate from Krishna Godavari basin.</title>
        <authorList>
            <person name="Honkalas V.S."/>
            <person name="Dabir A.P."/>
            <person name="Arora P."/>
            <person name="Dhakephalkar P.K."/>
        </authorList>
    </citation>
    <scope>NUCLEOTIDE SEQUENCE [LARGE SCALE GENOMIC DNA]</scope>
    <source>
        <strain evidence="1 2">152B</strain>
    </source>
</reference>
<name>A0A084JL66_9FIRM</name>
<dbReference type="EMBL" id="JPME01000015">
    <property type="protein sequence ID" value="KEZ89700.1"/>
    <property type="molecule type" value="Genomic_DNA"/>
</dbReference>
<keyword evidence="2" id="KW-1185">Reference proteome</keyword>